<comment type="caution">
    <text evidence="2">The sequence shown here is derived from an EMBL/GenBank/DDBJ whole genome shotgun (WGS) entry which is preliminary data.</text>
</comment>
<dbReference type="Proteomes" id="UP000541425">
    <property type="component" value="Unassembled WGS sequence"/>
</dbReference>
<evidence type="ECO:0000256" key="1">
    <source>
        <dbReference type="SAM" id="SignalP"/>
    </source>
</evidence>
<gene>
    <name evidence="2" type="ORF">FHS60_000139</name>
</gene>
<dbReference type="EMBL" id="JACICA010000001">
    <property type="protein sequence ID" value="MBB3701697.1"/>
    <property type="molecule type" value="Genomic_DNA"/>
</dbReference>
<dbReference type="RefSeq" id="WP_183693615.1">
    <property type="nucleotide sequence ID" value="NZ_JACICA010000001.1"/>
</dbReference>
<dbReference type="AlphaFoldDB" id="A0A7W5UKG4"/>
<protein>
    <recommendedName>
        <fullName evidence="4">DUF4468 domain-containing protein</fullName>
    </recommendedName>
</protein>
<keyword evidence="1" id="KW-0732">Signal</keyword>
<name>A0A7W5UKG4_9BACT</name>
<evidence type="ECO:0000313" key="3">
    <source>
        <dbReference type="Proteomes" id="UP000541425"/>
    </source>
</evidence>
<feature type="chain" id="PRO_5031047778" description="DUF4468 domain-containing protein" evidence="1">
    <location>
        <begin position="20"/>
        <end position="220"/>
    </location>
</feature>
<feature type="signal peptide" evidence="1">
    <location>
        <begin position="1"/>
        <end position="19"/>
    </location>
</feature>
<reference evidence="2 3" key="1">
    <citation type="submission" date="2020-08" db="EMBL/GenBank/DDBJ databases">
        <title>Genomic Encyclopedia of Type Strains, Phase IV (KMG-IV): sequencing the most valuable type-strain genomes for metagenomic binning, comparative biology and taxonomic classification.</title>
        <authorList>
            <person name="Goeker M."/>
        </authorList>
    </citation>
    <scope>NUCLEOTIDE SEQUENCE [LARGE SCALE GENOMIC DNA]</scope>
    <source>
        <strain evidence="2 3">DSM 22548</strain>
    </source>
</reference>
<accession>A0A7W5UKG4</accession>
<proteinExistence type="predicted"/>
<evidence type="ECO:0008006" key="4">
    <source>
        <dbReference type="Google" id="ProtNLM"/>
    </source>
</evidence>
<sequence>MRHTCFSLLLFLVTVVAFAQQQKELRRSKTVFLNEAFQKGRILQTFNRHIDDSVNIFLKDASLCFVRKDTIYKAYLNNVLGLRLDTVEYKKVNNQMGRVVARQGYNYLLCVTTVDMNRLKEETYSSNSEGFFDLDIPSASGVNVNTFFELDRDKRESDVGYPLQEKYYFWLSGKEIPANETQVKKFVRPEMKQAFRTLMADRFWSWRDEKSLKQLLMYLQ</sequence>
<organism evidence="2 3">
    <name type="scientific">Alloprevotella rava</name>
    <dbReference type="NCBI Taxonomy" id="671218"/>
    <lineage>
        <taxon>Bacteria</taxon>
        <taxon>Pseudomonadati</taxon>
        <taxon>Bacteroidota</taxon>
        <taxon>Bacteroidia</taxon>
        <taxon>Bacteroidales</taxon>
        <taxon>Prevotellaceae</taxon>
        <taxon>Alloprevotella</taxon>
    </lineage>
</organism>
<evidence type="ECO:0000313" key="2">
    <source>
        <dbReference type="EMBL" id="MBB3701697.1"/>
    </source>
</evidence>